<dbReference type="Proteomes" id="UP000298656">
    <property type="component" value="Chromosome 1"/>
</dbReference>
<gene>
    <name evidence="1" type="ORF">FAZ95_00055</name>
</gene>
<sequence length="73" mass="8034">MELCDECAKLQGCSAESFRKEGMTLVGIGECGGRVAIEHYRCDECGTVMVRQFAGQLSERVWTAFYKSDGSTT</sequence>
<organism evidence="1 2">
    <name type="scientific">Trinickia violacea</name>
    <dbReference type="NCBI Taxonomy" id="2571746"/>
    <lineage>
        <taxon>Bacteria</taxon>
        <taxon>Pseudomonadati</taxon>
        <taxon>Pseudomonadota</taxon>
        <taxon>Betaproteobacteria</taxon>
        <taxon>Burkholderiales</taxon>
        <taxon>Burkholderiaceae</taxon>
        <taxon>Trinickia</taxon>
    </lineage>
</organism>
<name>A0A4V1EGR7_9BURK</name>
<reference evidence="1 2" key="1">
    <citation type="submission" date="2019-05" db="EMBL/GenBank/DDBJ databases">
        <title>Burkholderia sp. DHOD12, isolated from subtropical forest soil.</title>
        <authorList>
            <person name="Gao Z.-H."/>
            <person name="Qiu L.-H."/>
        </authorList>
    </citation>
    <scope>NUCLEOTIDE SEQUENCE [LARGE SCALE GENOMIC DNA]</scope>
    <source>
        <strain evidence="1 2">DHOD12</strain>
    </source>
</reference>
<proteinExistence type="predicted"/>
<dbReference type="OrthoDB" id="9105778at2"/>
<dbReference type="EMBL" id="CP040077">
    <property type="protein sequence ID" value="QCP47710.1"/>
    <property type="molecule type" value="Genomic_DNA"/>
</dbReference>
<evidence type="ECO:0000313" key="1">
    <source>
        <dbReference type="EMBL" id="QCP47710.1"/>
    </source>
</evidence>
<protein>
    <submittedName>
        <fullName evidence="1">Uncharacterized protein</fullName>
    </submittedName>
</protein>
<evidence type="ECO:0000313" key="2">
    <source>
        <dbReference type="Proteomes" id="UP000298656"/>
    </source>
</evidence>
<dbReference type="KEGG" id="tvl:FAZ95_00055"/>
<keyword evidence="2" id="KW-1185">Reference proteome</keyword>
<dbReference type="AlphaFoldDB" id="A0A4V1EGR7"/>
<accession>A0A4V1EGR7</accession>